<dbReference type="GO" id="GO:0061702">
    <property type="term" value="C:canonical inflammasome complex"/>
    <property type="evidence" value="ECO:0007669"/>
    <property type="project" value="UniProtKB-SubCell"/>
</dbReference>
<dbReference type="EMBL" id="CH474075">
    <property type="protein sequence ID" value="EDL75893.1"/>
    <property type="molecule type" value="Genomic_DNA"/>
</dbReference>
<keyword evidence="7" id="KW-0067">ATP-binding</keyword>
<dbReference type="InterPro" id="IPR001611">
    <property type="entry name" value="Leu-rich_rpt"/>
</dbReference>
<evidence type="ECO:0000313" key="13">
    <source>
        <dbReference type="Proteomes" id="UP000234681"/>
    </source>
</evidence>
<dbReference type="InterPro" id="IPR050637">
    <property type="entry name" value="NLRP_innate_immun_reg"/>
</dbReference>
<dbReference type="PANTHER" id="PTHR45690">
    <property type="entry name" value="NACHT, LRR AND PYD DOMAINS-CONTAINING PROTEIN 12"/>
    <property type="match status" value="1"/>
</dbReference>
<evidence type="ECO:0000256" key="3">
    <source>
        <dbReference type="ARBA" id="ARBA00022588"/>
    </source>
</evidence>
<name>A6KNS4_RAT</name>
<comment type="subcellular location">
    <subcellularLocation>
        <location evidence="1">Inflammasome</location>
    </subcellularLocation>
</comment>
<evidence type="ECO:0000256" key="1">
    <source>
        <dbReference type="ARBA" id="ARBA00004110"/>
    </source>
</evidence>
<dbReference type="InterPro" id="IPR032675">
    <property type="entry name" value="LRR_dom_sf"/>
</dbReference>
<feature type="domain" description="NACHT" evidence="11">
    <location>
        <begin position="1"/>
        <end position="132"/>
    </location>
</feature>
<protein>
    <submittedName>
        <fullName evidence="12">RCG64109</fullName>
    </submittedName>
</protein>
<keyword evidence="10" id="KW-1271">Inflammasome</keyword>
<keyword evidence="9" id="KW-0395">Inflammatory response</keyword>
<evidence type="ECO:0000256" key="9">
    <source>
        <dbReference type="ARBA" id="ARBA00023198"/>
    </source>
</evidence>
<dbReference type="SMART" id="SM00368">
    <property type="entry name" value="LRR_RI"/>
    <property type="match status" value="4"/>
</dbReference>
<keyword evidence="8" id="KW-0391">Immunity</keyword>
<dbReference type="Proteomes" id="UP000234681">
    <property type="component" value="Chromosome 1"/>
</dbReference>
<keyword evidence="3" id="KW-0399">Innate immunity</keyword>
<dbReference type="InterPro" id="IPR041267">
    <property type="entry name" value="NLRP_HD2"/>
</dbReference>
<dbReference type="InterPro" id="IPR041075">
    <property type="entry name" value="NOD1/2_WH"/>
</dbReference>
<accession>A6KNS4</accession>
<gene>
    <name evidence="12" type="ORF">rCG_64109</name>
</gene>
<sequence>MVFLQGVAGIGKSLMLTKLMLAWSEGIVFQNKFSYIFYFCCQDVKQLKRASLAELISREWPNASAPTAEILSQPEKLLFIIDSLEVMECNMSERESELCDNCTEKQPVSLLLSSLLRRKMLPESSFLISATPETFEKMEDRIECTNVKIITGFNENNIKMYFRSLFQDKNRTLEAFSLVRENEQLFNVCQVPVLCWMVATCIKKEIEKGRDPVFICRRTTSLYTTHIFNLFTPQNAQYPSKKSQDQLQGLCSLAAEGMWTDTFVFSEEALRRNGILDSDIPTLLDRRILERSKESESCYIFLHPSLQEVCAAVFYLLKSHLDHPSQDVKSVEALLFTFLKKAKVQWIFLGCFLFGLLHESEQEKLEMFFGHQLSQEIKHQLYQCLETISVNEELQEQIDGMKLFYCLFEMEDEAFLMQAMNCMEQINFVAKDYSDVIVAAYCLKHCSTLKKLSFSTQNILSEEQEHSYTVNNVTFLCDNHLFFELIQNQRLQHLNLSLTFLSHSDVKLLCDVLNQAECNIEKLMIAACNLSPDDCKVFASVLISSKMLKHLNLSSNNLDKGISSLCKALCHPDCILKHLVLANCSLSEQCWDYLSEVVRRNKTLSHLDISSNDLKDEGLKVLC</sequence>
<evidence type="ECO:0000256" key="2">
    <source>
        <dbReference type="ARBA" id="ARBA00008665"/>
    </source>
</evidence>
<keyword evidence="6" id="KW-0547">Nucleotide-binding</keyword>
<evidence type="ECO:0000256" key="7">
    <source>
        <dbReference type="ARBA" id="ARBA00022840"/>
    </source>
</evidence>
<keyword evidence="10" id="KW-0963">Cytoplasm</keyword>
<dbReference type="AlphaFoldDB" id="A6KNS4"/>
<dbReference type="Pfam" id="PF05729">
    <property type="entry name" value="NACHT"/>
    <property type="match status" value="1"/>
</dbReference>
<dbReference type="GO" id="GO:0006954">
    <property type="term" value="P:inflammatory response"/>
    <property type="evidence" value="ECO:0007669"/>
    <property type="project" value="UniProtKB-KW"/>
</dbReference>
<dbReference type="PROSITE" id="PS50837">
    <property type="entry name" value="NACHT"/>
    <property type="match status" value="1"/>
</dbReference>
<evidence type="ECO:0000259" key="11">
    <source>
        <dbReference type="PROSITE" id="PS50837"/>
    </source>
</evidence>
<evidence type="ECO:0000313" key="12">
    <source>
        <dbReference type="EMBL" id="EDL75893.1"/>
    </source>
</evidence>
<keyword evidence="5" id="KW-0677">Repeat</keyword>
<dbReference type="Pfam" id="PF17779">
    <property type="entry name" value="WHD_NOD2"/>
    <property type="match status" value="1"/>
</dbReference>
<feature type="non-terminal residue" evidence="12">
    <location>
        <position position="623"/>
    </location>
</feature>
<evidence type="ECO:0000256" key="6">
    <source>
        <dbReference type="ARBA" id="ARBA00022741"/>
    </source>
</evidence>
<evidence type="ECO:0000256" key="5">
    <source>
        <dbReference type="ARBA" id="ARBA00022737"/>
    </source>
</evidence>
<evidence type="ECO:0000256" key="4">
    <source>
        <dbReference type="ARBA" id="ARBA00022614"/>
    </source>
</evidence>
<dbReference type="Pfam" id="PF17776">
    <property type="entry name" value="NLRC4_HD2"/>
    <property type="match status" value="1"/>
</dbReference>
<dbReference type="Pfam" id="PF13516">
    <property type="entry name" value="LRR_6"/>
    <property type="match status" value="2"/>
</dbReference>
<organism evidence="12 13">
    <name type="scientific">Rattus norvegicus</name>
    <name type="common">Rat</name>
    <dbReference type="NCBI Taxonomy" id="10116"/>
    <lineage>
        <taxon>Eukaryota</taxon>
        <taxon>Metazoa</taxon>
        <taxon>Chordata</taxon>
        <taxon>Craniata</taxon>
        <taxon>Vertebrata</taxon>
        <taxon>Euteleostomi</taxon>
        <taxon>Mammalia</taxon>
        <taxon>Eutheria</taxon>
        <taxon>Euarchontoglires</taxon>
        <taxon>Glires</taxon>
        <taxon>Rodentia</taxon>
        <taxon>Myomorpha</taxon>
        <taxon>Muroidea</taxon>
        <taxon>Muridae</taxon>
        <taxon>Murinae</taxon>
        <taxon>Rattus</taxon>
    </lineage>
</organism>
<dbReference type="InterPro" id="IPR027417">
    <property type="entry name" value="P-loop_NTPase"/>
</dbReference>
<dbReference type="Gene3D" id="3.40.50.300">
    <property type="entry name" value="P-loop containing nucleotide triphosphate hydrolases"/>
    <property type="match status" value="1"/>
</dbReference>
<dbReference type="GO" id="GO:0005524">
    <property type="term" value="F:ATP binding"/>
    <property type="evidence" value="ECO:0007669"/>
    <property type="project" value="UniProtKB-KW"/>
</dbReference>
<proteinExistence type="inferred from homology"/>
<dbReference type="SUPFAM" id="SSF52047">
    <property type="entry name" value="RNI-like"/>
    <property type="match status" value="1"/>
</dbReference>
<dbReference type="Gene3D" id="3.80.10.10">
    <property type="entry name" value="Ribonuclease Inhibitor"/>
    <property type="match status" value="1"/>
</dbReference>
<dbReference type="PANTHER" id="PTHR45690:SF6">
    <property type="entry name" value="NACHT, LRR AND PYD DOMAINS-CONTAINING PROTEIN 4"/>
    <property type="match status" value="1"/>
</dbReference>
<dbReference type="InterPro" id="IPR007111">
    <property type="entry name" value="NACHT_NTPase"/>
</dbReference>
<reference evidence="13" key="1">
    <citation type="submission" date="2005-09" db="EMBL/GenBank/DDBJ databases">
        <authorList>
            <person name="Mural R.J."/>
            <person name="Li P.W."/>
            <person name="Adams M.D."/>
            <person name="Amanatides P.G."/>
            <person name="Baden-Tillson H."/>
            <person name="Barnstead M."/>
            <person name="Chin S.H."/>
            <person name="Dew I."/>
            <person name="Evans C.A."/>
            <person name="Ferriera S."/>
            <person name="Flanigan M."/>
            <person name="Fosler C."/>
            <person name="Glodek A."/>
            <person name="Gu Z."/>
            <person name="Holt R.A."/>
            <person name="Jennings D."/>
            <person name="Kraft C.L."/>
            <person name="Lu F."/>
            <person name="Nguyen T."/>
            <person name="Nusskern D.R."/>
            <person name="Pfannkoch C.M."/>
            <person name="Sitter C."/>
            <person name="Sutton G.G."/>
            <person name="Venter J.C."/>
            <person name="Wang Z."/>
            <person name="Woodage T."/>
            <person name="Zheng X.H."/>
            <person name="Zhong F."/>
        </authorList>
    </citation>
    <scope>NUCLEOTIDE SEQUENCE [LARGE SCALE GENOMIC DNA]</scope>
    <source>
        <strain>BN</strain>
        <strain evidence="13">Sprague-Dawley</strain>
    </source>
</reference>
<comment type="similarity">
    <text evidence="2">Belongs to the NLRP family.</text>
</comment>
<keyword evidence="4" id="KW-0433">Leucine-rich repeat</keyword>
<evidence type="ECO:0000256" key="10">
    <source>
        <dbReference type="ARBA" id="ARBA00023233"/>
    </source>
</evidence>
<evidence type="ECO:0000256" key="8">
    <source>
        <dbReference type="ARBA" id="ARBA00022859"/>
    </source>
</evidence>